<evidence type="ECO:0000256" key="6">
    <source>
        <dbReference type="ARBA" id="ARBA00023229"/>
    </source>
</evidence>
<feature type="site" description="Transition state stabilizer" evidence="7">
    <location>
        <position position="25"/>
    </location>
</feature>
<reference evidence="9" key="1">
    <citation type="submission" date="2016-10" db="EMBL/GenBank/DDBJ databases">
        <authorList>
            <person name="Varghese N."/>
            <person name="Submissions S."/>
        </authorList>
    </citation>
    <scope>NUCLEOTIDE SEQUENCE [LARGE SCALE GENOMIC DNA]</scope>
    <source>
        <strain evidence="9">CGMCC 1.9167</strain>
    </source>
</reference>
<gene>
    <name evidence="7" type="primary">ispD</name>
    <name evidence="8" type="ORF">SAMN05216203_0028</name>
</gene>
<dbReference type="HAMAP" id="MF_00108">
    <property type="entry name" value="IspD"/>
    <property type="match status" value="1"/>
</dbReference>
<dbReference type="GO" id="GO:0050518">
    <property type="term" value="F:2-C-methyl-D-erythritol 4-phosphate cytidylyltransferase activity"/>
    <property type="evidence" value="ECO:0007669"/>
    <property type="project" value="UniProtKB-UniRule"/>
</dbReference>
<dbReference type="Pfam" id="PF01128">
    <property type="entry name" value="IspD"/>
    <property type="match status" value="1"/>
</dbReference>
<evidence type="ECO:0000256" key="7">
    <source>
        <dbReference type="HAMAP-Rule" id="MF_00108"/>
    </source>
</evidence>
<evidence type="ECO:0000313" key="9">
    <source>
        <dbReference type="Proteomes" id="UP000198644"/>
    </source>
</evidence>
<organism evidence="8 9">
    <name type="scientific">Marinobacter daqiaonensis</name>
    <dbReference type="NCBI Taxonomy" id="650891"/>
    <lineage>
        <taxon>Bacteria</taxon>
        <taxon>Pseudomonadati</taxon>
        <taxon>Pseudomonadota</taxon>
        <taxon>Gammaproteobacteria</taxon>
        <taxon>Pseudomonadales</taxon>
        <taxon>Marinobacteraceae</taxon>
        <taxon>Marinobacter</taxon>
    </lineage>
</organism>
<evidence type="ECO:0000256" key="4">
    <source>
        <dbReference type="ARBA" id="ARBA00022679"/>
    </source>
</evidence>
<dbReference type="SUPFAM" id="SSF53448">
    <property type="entry name" value="Nucleotide-diphospho-sugar transferases"/>
    <property type="match status" value="1"/>
</dbReference>
<dbReference type="FunFam" id="3.90.550.10:FF:000003">
    <property type="entry name" value="2-C-methyl-D-erythritol 4-phosphate cytidylyltransferase"/>
    <property type="match status" value="1"/>
</dbReference>
<accession>A0A1I6GFG3</accession>
<dbReference type="PANTHER" id="PTHR32125">
    <property type="entry name" value="2-C-METHYL-D-ERYTHRITOL 4-PHOSPHATE CYTIDYLYLTRANSFERASE, CHLOROPLASTIC"/>
    <property type="match status" value="1"/>
</dbReference>
<dbReference type="InterPro" id="IPR001228">
    <property type="entry name" value="IspD"/>
</dbReference>
<evidence type="ECO:0000256" key="5">
    <source>
        <dbReference type="ARBA" id="ARBA00022695"/>
    </source>
</evidence>
<comment type="catalytic activity">
    <reaction evidence="1 7">
        <text>2-C-methyl-D-erythritol 4-phosphate + CTP + H(+) = 4-CDP-2-C-methyl-D-erythritol + diphosphate</text>
        <dbReference type="Rhea" id="RHEA:13429"/>
        <dbReference type="ChEBI" id="CHEBI:15378"/>
        <dbReference type="ChEBI" id="CHEBI:33019"/>
        <dbReference type="ChEBI" id="CHEBI:37563"/>
        <dbReference type="ChEBI" id="CHEBI:57823"/>
        <dbReference type="ChEBI" id="CHEBI:58262"/>
        <dbReference type="EC" id="2.7.7.60"/>
    </reaction>
</comment>
<dbReference type="InterPro" id="IPR029044">
    <property type="entry name" value="Nucleotide-diphossugar_trans"/>
</dbReference>
<protein>
    <recommendedName>
        <fullName evidence="7">2-C-methyl-D-erythritol 4-phosphate cytidylyltransferase</fullName>
        <ecNumber evidence="7">2.7.7.60</ecNumber>
    </recommendedName>
    <alternativeName>
        <fullName evidence="7">4-diphosphocytidyl-2C-methyl-D-erythritol synthase</fullName>
    </alternativeName>
    <alternativeName>
        <fullName evidence="7">MEP cytidylyltransferase</fullName>
        <shortName evidence="7">MCT</shortName>
    </alternativeName>
</protein>
<dbReference type="InterPro" id="IPR034683">
    <property type="entry name" value="IspD/TarI"/>
</dbReference>
<comment type="function">
    <text evidence="7">Catalyzes the formation of 4-diphosphocytidyl-2-C-methyl-D-erythritol from CTP and 2-C-methyl-D-erythritol 4-phosphate (MEP).</text>
</comment>
<evidence type="ECO:0000313" key="8">
    <source>
        <dbReference type="EMBL" id="SFR40926.1"/>
    </source>
</evidence>
<dbReference type="EMBL" id="FOYW01000001">
    <property type="protein sequence ID" value="SFR40926.1"/>
    <property type="molecule type" value="Genomic_DNA"/>
</dbReference>
<dbReference type="Proteomes" id="UP000198644">
    <property type="component" value="Unassembled WGS sequence"/>
</dbReference>
<keyword evidence="4 7" id="KW-0808">Transferase</keyword>
<dbReference type="PROSITE" id="PS01295">
    <property type="entry name" value="ISPD"/>
    <property type="match status" value="1"/>
</dbReference>
<dbReference type="Gene3D" id="3.90.550.10">
    <property type="entry name" value="Spore Coat Polysaccharide Biosynthesis Protein SpsA, Chain A"/>
    <property type="match status" value="1"/>
</dbReference>
<feature type="site" description="Positions MEP for the nucleophilic attack" evidence="7">
    <location>
        <position position="159"/>
    </location>
</feature>
<name>A0A1I6GFG3_9GAMM</name>
<dbReference type="UniPathway" id="UPA00056">
    <property type="reaction ID" value="UER00093"/>
</dbReference>
<comment type="pathway">
    <text evidence="2 7">Isoprenoid biosynthesis; isopentenyl diphosphate biosynthesis via DXP pathway; isopentenyl diphosphate from 1-deoxy-D-xylulose 5-phosphate: step 2/6.</text>
</comment>
<evidence type="ECO:0000256" key="1">
    <source>
        <dbReference type="ARBA" id="ARBA00001282"/>
    </source>
</evidence>
<proteinExistence type="inferred from homology"/>
<dbReference type="RefSeq" id="WP_092008305.1">
    <property type="nucleotide sequence ID" value="NZ_FOYW01000001.1"/>
</dbReference>
<keyword evidence="5 7" id="KW-0548">Nucleotidyltransferase</keyword>
<dbReference type="GO" id="GO:0019288">
    <property type="term" value="P:isopentenyl diphosphate biosynthetic process, methylerythritol 4-phosphate pathway"/>
    <property type="evidence" value="ECO:0007669"/>
    <property type="project" value="UniProtKB-UniRule"/>
</dbReference>
<dbReference type="AlphaFoldDB" id="A0A1I6GFG3"/>
<keyword evidence="6 7" id="KW-0414">Isoprene biosynthesis</keyword>
<dbReference type="PANTHER" id="PTHR32125:SF4">
    <property type="entry name" value="2-C-METHYL-D-ERYTHRITOL 4-PHOSPHATE CYTIDYLYLTRANSFERASE, CHLOROPLASTIC"/>
    <property type="match status" value="1"/>
</dbReference>
<dbReference type="OrthoDB" id="9806837at2"/>
<dbReference type="EC" id="2.7.7.60" evidence="7"/>
<dbReference type="STRING" id="650891.SAMN05216203_0028"/>
<sequence length="237" mass="25840">MTSPRSWLVVPAAGIGQRMRADCPKQYLTISDRFVLDITLSRLMSIMAWQGCVVALSSTDRWWPASESAADGRIDTCVGGSDRADSVLASLQYLSGRAAEQDWVLVHDVARPCIHRDDVLRLVSQLADHPVGGLLAAPVADTIKEVTPGTQQVAGTMDRGRLWRALTPQMFRYGPLMAALHRGVRDDPESITDESSAMERDGQMPEVIAGRADNIKITVPEDLALAEFILSRQASGD</sequence>
<dbReference type="CDD" id="cd02516">
    <property type="entry name" value="CDP-ME_synthetase"/>
    <property type="match status" value="1"/>
</dbReference>
<feature type="site" description="Positions MEP for the nucleophilic attack" evidence="7">
    <location>
        <position position="216"/>
    </location>
</feature>
<dbReference type="InterPro" id="IPR050088">
    <property type="entry name" value="IspD/TarI_cytidylyltransf_bact"/>
</dbReference>
<evidence type="ECO:0000256" key="2">
    <source>
        <dbReference type="ARBA" id="ARBA00004787"/>
    </source>
</evidence>
<keyword evidence="9" id="KW-1185">Reference proteome</keyword>
<dbReference type="InterPro" id="IPR018294">
    <property type="entry name" value="ISPD_synthase_CS"/>
</dbReference>
<evidence type="ECO:0000256" key="3">
    <source>
        <dbReference type="ARBA" id="ARBA00009789"/>
    </source>
</evidence>
<dbReference type="NCBIfam" id="TIGR00453">
    <property type="entry name" value="ispD"/>
    <property type="match status" value="1"/>
</dbReference>
<feature type="site" description="Transition state stabilizer" evidence="7">
    <location>
        <position position="18"/>
    </location>
</feature>
<comment type="similarity">
    <text evidence="3 7">Belongs to the IspD/TarI cytidylyltransferase family. IspD subfamily.</text>
</comment>